<organism evidence="6 7">
    <name type="scientific">Chelatococcus sambhunathii</name>
    <dbReference type="NCBI Taxonomy" id="363953"/>
    <lineage>
        <taxon>Bacteria</taxon>
        <taxon>Pseudomonadati</taxon>
        <taxon>Pseudomonadota</taxon>
        <taxon>Alphaproteobacteria</taxon>
        <taxon>Hyphomicrobiales</taxon>
        <taxon>Chelatococcaceae</taxon>
        <taxon>Chelatococcus</taxon>
    </lineage>
</organism>
<evidence type="ECO:0000313" key="6">
    <source>
        <dbReference type="EMBL" id="CUA90571.1"/>
    </source>
</evidence>
<dbReference type="InterPro" id="IPR011545">
    <property type="entry name" value="DEAD/DEAH_box_helicase_dom"/>
</dbReference>
<dbReference type="Pfam" id="PF09369">
    <property type="entry name" value="MZB"/>
    <property type="match status" value="1"/>
</dbReference>
<dbReference type="InterPro" id="IPR014001">
    <property type="entry name" value="Helicase_ATP-bd"/>
</dbReference>
<dbReference type="InterPro" id="IPR018973">
    <property type="entry name" value="MZB"/>
</dbReference>
<dbReference type="SUPFAM" id="SSF52540">
    <property type="entry name" value="P-loop containing nucleoside triphosphate hydrolases"/>
    <property type="match status" value="2"/>
</dbReference>
<dbReference type="CDD" id="cd17923">
    <property type="entry name" value="DEXHc_Hrq1-like"/>
    <property type="match status" value="1"/>
</dbReference>
<dbReference type="InterPro" id="IPR001650">
    <property type="entry name" value="Helicase_C-like"/>
</dbReference>
<evidence type="ECO:0000256" key="2">
    <source>
        <dbReference type="ARBA" id="ARBA00022840"/>
    </source>
</evidence>
<reference evidence="6 7" key="1">
    <citation type="submission" date="2015-08" db="EMBL/GenBank/DDBJ databases">
        <authorList>
            <person name="Varghese N."/>
        </authorList>
    </citation>
    <scope>NUCLEOTIDE SEQUENCE [LARGE SCALE GENOMIC DNA]</scope>
    <source>
        <strain evidence="6 7">DSM 18167</strain>
    </source>
</reference>
<evidence type="ECO:0000313" key="7">
    <source>
        <dbReference type="Proteomes" id="UP000182178"/>
    </source>
</evidence>
<keyword evidence="7" id="KW-1185">Reference proteome</keyword>
<dbReference type="InterPro" id="IPR052511">
    <property type="entry name" value="ATP-dep_Helicase"/>
</dbReference>
<feature type="domain" description="Helicase C-terminal" evidence="5">
    <location>
        <begin position="900"/>
        <end position="1075"/>
    </location>
</feature>
<dbReference type="Pfam" id="PF00270">
    <property type="entry name" value="DEAD"/>
    <property type="match status" value="1"/>
</dbReference>
<dbReference type="PROSITE" id="PS51194">
    <property type="entry name" value="HELICASE_CTER"/>
    <property type="match status" value="1"/>
</dbReference>
<evidence type="ECO:0000259" key="5">
    <source>
        <dbReference type="PROSITE" id="PS51194"/>
    </source>
</evidence>
<dbReference type="EMBL" id="CYHC01000014">
    <property type="protein sequence ID" value="CUA90571.1"/>
    <property type="molecule type" value="Genomic_DNA"/>
</dbReference>
<sequence length="1754" mass="197572">MDVFEFRDRLIEDYERFSRSFTQIRADDIHDAVESAYRAGRFWPTPLIQINPNFVAGGTIDELVAAGLLDAECAKIFRIKSAQDSFGKPMVLHRHQRDAIEAAHRGESYVLTTGTGSGKSLSYFIPIVDDVLRRKGAGEARKGITAIVVYPMNALCNSQREELEKFLKLGYGEGKEPVTFARYTGQESSEERERIAKNPPDILLTNYVMLELIMTRFLPTDVAVRTHAVGLRFLVLDELHTYRGRQGADVAMLVRRVRERFNDKLLCIGTSATMASEGDARSRARVVAEVASRLFGGEVKPENIITETLEPVTGRATPIDRGSLARAIAAGVPEAPSRSDLAAHPVAAWIERRLGLEERDGKLVRISRPRTVDEAATVLAEESGVDHDTCRSFLARFLLKAYETRDDKGRPFFAFRLHQFVSGAWNVYTTLEAKGSRFITLDGQQFKPGDRERGLFNLCFCRECGQEYHPIWATMEGKQPKVFSPRELTERSNDDEELQYGYLMPDTESIFDPNDLEGHYPEDWLEFDDDGARLKPNYRRYRPLPVRVAPSGQIASDGLTAWFIPASFRFCLNCGVAYDGSVRSDLTKLSGLSSEGRSSATTVLTISALKYLIGTDLADQAKKILGFTDNRQDASLQAGHFNDFVQILLLRGALLAAIRSQAEQQLTDDVLTHKVLEHLHLEPADYAANPEAKGIKAQNTLKTLRDVLGYRLYFDLQRGWRITNPNLEQVKLLAIDYQDLKECCEDETEWQKGHPLLGSATPEQRYAIVHDLLDRMRKALCVKTIYLDPNFQEQIRNRSFNELREPWGLSEDERLFSHAYMVPRARPGADRSEERTVHISWRSVFGRRLRAQASWVGNPNFPRKFDEATYNAVIDDILRVLTTYGYVEPTEFDRGRFGYRIDSSVLAWRLAGGFDEERAGSTNIFYRTLYDNVAKLLQNSDRFLHQLEAREHTAQVDSDIRVDREARFRKGLAPQRIVGAAVEPAGLPVLFCSPTMELGVDISTLNTVYMRNVPPTPANYAQRSGRAGRSGQPALVITYCAAKSPHDQYFFADPTRMVAGAVNPPTIDLANEDLVKSHLHAVWLAETGKELGSSVRDVLDLEKADGLPLREDIAAEIAKPTVRAAAMARGDRIVAMLKVDLQAARAAWHTATWLENVMAGAPLRFDEAFRRWRSLYRATASQMKLANDILNNAAATEQDRREAKARYDEAFTQQSLLLDARPTMNSDFYTYRYLAAEGFLPGYNFPRLPLMAFIPGRKEKVVRDAFLSRPRFLGLSEFGPQSIIYHEGSTYRVKRAILTIRDEGSITASAKLPLQGARLCPACGYGHFGDQREFERCVNCGHKLDGGRRISNLYRIEQVSTRRAMRITSDEEERQRQGYEMITTLRFAAENGKPRVEAAAFAEGDETLLDLRYGPAATIWRINLGWRRRQDKSIYGFTIDVNTGEWSKDSQAPTDAEDDTVREGKTVERIAPFVEDTRNVLILSPKKALPKDVMITLQYALKRGIEQEFQLEEAELAAEPLPEPETRRAILFYEAAEGGAGVLTRLANDAEAVRRVARRALEVCHYGSLSGKWVDHGDLRDEDTECEAGCYRCLLSYYNQPEHGEIDRRNETVLDLLCRLTRANRSEIEILAPGDSFDQLMNASISTLEKDWLRFLKNGGYHLPDRAQPYLDAFGTCPDYAYGEKQTLVYIDGPHHEGNSQKALDDSITSRLEDAGFTVIRFTTDKKAWPEILAHYGWVFGAGSGNAPATGEAS</sequence>
<dbReference type="SMART" id="SM00490">
    <property type="entry name" value="HELICc"/>
    <property type="match status" value="1"/>
</dbReference>
<comment type="caution">
    <text evidence="6">The sequence shown here is derived from an EMBL/GenBank/DDBJ whole genome shotgun (WGS) entry which is preliminary data.</text>
</comment>
<keyword evidence="1" id="KW-0547">Nucleotide-binding</keyword>
<dbReference type="PROSITE" id="PS51192">
    <property type="entry name" value="HELICASE_ATP_BIND_1"/>
    <property type="match status" value="1"/>
</dbReference>
<keyword evidence="2" id="KW-0067">ATP-binding</keyword>
<dbReference type="Proteomes" id="UP000182178">
    <property type="component" value="Unassembled WGS sequence"/>
</dbReference>
<evidence type="ECO:0008006" key="8">
    <source>
        <dbReference type="Google" id="ProtNLM"/>
    </source>
</evidence>
<accession>A0ABP2AE73</accession>
<evidence type="ECO:0000256" key="1">
    <source>
        <dbReference type="ARBA" id="ARBA00022741"/>
    </source>
</evidence>
<dbReference type="RefSeq" id="WP_055460801.1">
    <property type="nucleotide sequence ID" value="NZ_CYHC01000014.1"/>
</dbReference>
<gene>
    <name evidence="6" type="ORF">Ga0061061_1142</name>
</gene>
<dbReference type="Gene3D" id="3.40.50.300">
    <property type="entry name" value="P-loop containing nucleotide triphosphate hydrolases"/>
    <property type="match status" value="2"/>
</dbReference>
<name>A0ABP2AE73_9HYPH</name>
<evidence type="ECO:0000256" key="3">
    <source>
        <dbReference type="SAM" id="Coils"/>
    </source>
</evidence>
<dbReference type="Pfam" id="PF00271">
    <property type="entry name" value="Helicase_C"/>
    <property type="match status" value="1"/>
</dbReference>
<dbReference type="PANTHER" id="PTHR47962">
    <property type="entry name" value="ATP-DEPENDENT HELICASE LHR-RELATED-RELATED"/>
    <property type="match status" value="1"/>
</dbReference>
<dbReference type="InterPro" id="IPR027417">
    <property type="entry name" value="P-loop_NTPase"/>
</dbReference>
<proteinExistence type="predicted"/>
<dbReference type="SMART" id="SM00487">
    <property type="entry name" value="DEXDc"/>
    <property type="match status" value="1"/>
</dbReference>
<dbReference type="PANTHER" id="PTHR47962:SF5">
    <property type="entry name" value="ATP-DEPENDENT HELICASE LHR-RELATED"/>
    <property type="match status" value="1"/>
</dbReference>
<keyword evidence="3" id="KW-0175">Coiled coil</keyword>
<feature type="coiled-coil region" evidence="3">
    <location>
        <begin position="1186"/>
        <end position="1213"/>
    </location>
</feature>
<feature type="domain" description="Helicase ATP-binding" evidence="4">
    <location>
        <begin position="100"/>
        <end position="292"/>
    </location>
</feature>
<evidence type="ECO:0000259" key="4">
    <source>
        <dbReference type="PROSITE" id="PS51192"/>
    </source>
</evidence>
<protein>
    <recommendedName>
        <fullName evidence="8">DEAD/DEAH box helicase</fullName>
    </recommendedName>
</protein>